<name>A0A0N5AXE4_9BILA</name>
<evidence type="ECO:0000313" key="2">
    <source>
        <dbReference type="Proteomes" id="UP000046393"/>
    </source>
</evidence>
<accession>A0A0N5AXE4</accession>
<dbReference type="Proteomes" id="UP000046393">
    <property type="component" value="Unplaced"/>
</dbReference>
<evidence type="ECO:0000256" key="1">
    <source>
        <dbReference type="SAM" id="Coils"/>
    </source>
</evidence>
<keyword evidence="1" id="KW-0175">Coiled coil</keyword>
<keyword evidence="2" id="KW-1185">Reference proteome</keyword>
<reference evidence="3" key="1">
    <citation type="submission" date="2017-02" db="UniProtKB">
        <authorList>
            <consortium name="WormBaseParasite"/>
        </authorList>
    </citation>
    <scope>IDENTIFICATION</scope>
</reference>
<evidence type="ECO:0000313" key="3">
    <source>
        <dbReference type="WBParaSite" id="SMUV_0000962001-mRNA-1"/>
    </source>
</evidence>
<sequence length="330" mass="37470">MPKLTVDSSCQKDECQSDISYSDDTKETRKFIISPAAVDFLMLANVTQESEDQCANLSVTHSKQKNKEMEENLEKAKHQIKSLKAEIESLKSEIENVKESKNDELELYKMKINEMCEEMQRYKEETTSMKKIIEEQKALLLCRHLNDQKNNKRKNSESVQTQTNFEQCIQGTKETSSICVSGDNGPTMEWETCSSNSMVNTEEKLELSYGANTNASKPTSIISNKTTGLALPTPAARNAEHLSQMQQVNPQNFMFSKPYHSTPGSLVNSYLIPKKPTPRLKLPLASTTEQKRFMNLNFIAVPRQPVPPVCRHDCPERPIYECNAKRQFSG</sequence>
<dbReference type="WBParaSite" id="SMUV_0000962001-mRNA-1">
    <property type="protein sequence ID" value="SMUV_0000962001-mRNA-1"/>
    <property type="gene ID" value="SMUV_0000962001"/>
</dbReference>
<dbReference type="AlphaFoldDB" id="A0A0N5AXE4"/>
<feature type="coiled-coil region" evidence="1">
    <location>
        <begin position="59"/>
        <end position="125"/>
    </location>
</feature>
<organism evidence="2 3">
    <name type="scientific">Syphacia muris</name>
    <dbReference type="NCBI Taxonomy" id="451379"/>
    <lineage>
        <taxon>Eukaryota</taxon>
        <taxon>Metazoa</taxon>
        <taxon>Ecdysozoa</taxon>
        <taxon>Nematoda</taxon>
        <taxon>Chromadorea</taxon>
        <taxon>Rhabditida</taxon>
        <taxon>Spirurina</taxon>
        <taxon>Oxyuridomorpha</taxon>
        <taxon>Oxyuroidea</taxon>
        <taxon>Oxyuridae</taxon>
        <taxon>Syphacia</taxon>
    </lineage>
</organism>
<protein>
    <submittedName>
        <fullName evidence="3">TBD domain-containing protein</fullName>
    </submittedName>
</protein>
<proteinExistence type="predicted"/>